<keyword evidence="12 14" id="KW-0175">Coiled coil</keyword>
<dbReference type="Proteomes" id="UP000314986">
    <property type="component" value="Unassembled WGS sequence"/>
</dbReference>
<evidence type="ECO:0000256" key="5">
    <source>
        <dbReference type="ARBA" id="ARBA00012483"/>
    </source>
</evidence>
<feature type="coiled-coil region" evidence="14">
    <location>
        <begin position="158"/>
        <end position="236"/>
    </location>
</feature>
<dbReference type="GO" id="GO:0061630">
    <property type="term" value="F:ubiquitin protein ligase activity"/>
    <property type="evidence" value="ECO:0007669"/>
    <property type="project" value="UniProtKB-EC"/>
</dbReference>
<keyword evidence="6" id="KW-0963">Cytoplasm</keyword>
<evidence type="ECO:0000256" key="3">
    <source>
        <dbReference type="ARBA" id="ARBA00004906"/>
    </source>
</evidence>
<name>A0A4W3HAG7_CALMI</name>
<dbReference type="CDD" id="cd19800">
    <property type="entry name" value="Bbox2_xNF7-like"/>
    <property type="match status" value="1"/>
</dbReference>
<reference evidence="18" key="1">
    <citation type="journal article" date="2006" name="Science">
        <title>Ancient noncoding elements conserved in the human genome.</title>
        <authorList>
            <person name="Venkatesh B."/>
            <person name="Kirkness E.F."/>
            <person name="Loh Y.H."/>
            <person name="Halpern A.L."/>
            <person name="Lee A.P."/>
            <person name="Johnson J."/>
            <person name="Dandona N."/>
            <person name="Viswanathan L.D."/>
            <person name="Tay A."/>
            <person name="Venter J.C."/>
            <person name="Strausberg R.L."/>
            <person name="Brenner S."/>
        </authorList>
    </citation>
    <scope>NUCLEOTIDE SEQUENCE [LARGE SCALE GENOMIC DNA]</scope>
</reference>
<dbReference type="InterPro" id="IPR013083">
    <property type="entry name" value="Znf_RING/FYVE/PHD"/>
</dbReference>
<dbReference type="SUPFAM" id="SSF57845">
    <property type="entry name" value="B-box zinc-binding domain"/>
    <property type="match status" value="1"/>
</dbReference>
<dbReference type="PROSITE" id="PS50119">
    <property type="entry name" value="ZF_BBOX"/>
    <property type="match status" value="1"/>
</dbReference>
<reference evidence="18" key="3">
    <citation type="journal article" date="2014" name="Nature">
        <title>Elephant shark genome provides unique insights into gnathostome evolution.</title>
        <authorList>
            <consortium name="International Elephant Shark Genome Sequencing Consortium"/>
            <person name="Venkatesh B."/>
            <person name="Lee A.P."/>
            <person name="Ravi V."/>
            <person name="Maurya A.K."/>
            <person name="Lian M.M."/>
            <person name="Swann J.B."/>
            <person name="Ohta Y."/>
            <person name="Flajnik M.F."/>
            <person name="Sutoh Y."/>
            <person name="Kasahara M."/>
            <person name="Hoon S."/>
            <person name="Gangu V."/>
            <person name="Roy S.W."/>
            <person name="Irimia M."/>
            <person name="Korzh V."/>
            <person name="Kondrychyn I."/>
            <person name="Lim Z.W."/>
            <person name="Tay B.H."/>
            <person name="Tohari S."/>
            <person name="Kong K.W."/>
            <person name="Ho S."/>
            <person name="Lorente-Galdos B."/>
            <person name="Quilez J."/>
            <person name="Marques-Bonet T."/>
            <person name="Raney B.J."/>
            <person name="Ingham P.W."/>
            <person name="Tay A."/>
            <person name="Hillier L.W."/>
            <person name="Minx P."/>
            <person name="Boehm T."/>
            <person name="Wilson R.K."/>
            <person name="Brenner S."/>
            <person name="Warren W.C."/>
        </authorList>
    </citation>
    <scope>NUCLEOTIDE SEQUENCE [LARGE SCALE GENOMIC DNA]</scope>
</reference>
<keyword evidence="7" id="KW-0808">Transferase</keyword>
<dbReference type="Pfam" id="PF15227">
    <property type="entry name" value="zf-C3HC4_4"/>
    <property type="match status" value="1"/>
</dbReference>
<evidence type="ECO:0000256" key="1">
    <source>
        <dbReference type="ARBA" id="ARBA00000900"/>
    </source>
</evidence>
<evidence type="ECO:0000256" key="4">
    <source>
        <dbReference type="ARBA" id="ARBA00008518"/>
    </source>
</evidence>
<sequence>MASGLQIESWTVEIICPICLDFFTDPVSLDCGHNFCRSCIPLSWKKQETNRCAVCQETFPEKKLKVNRALANLAEKARKFSLTPTQTEIKLRCEKHREELKLYCESDQKLLCLVCRDAREHRDHRFLPIEEAVEIYKEQVKFYLASLTQRQETALQAEAKQKQNISQLKEQASSLQTQVKDDFAKIHQILIDREQRVMMDLRQREEEILQRMETNLREIQSNLDSVQQEISELQTQMEKDGPIFCR</sequence>
<proteinExistence type="inferred from homology"/>
<keyword evidence="8" id="KW-0479">Metal-binding</keyword>
<dbReference type="GO" id="GO:0008270">
    <property type="term" value="F:zinc ion binding"/>
    <property type="evidence" value="ECO:0007669"/>
    <property type="project" value="UniProtKB-KW"/>
</dbReference>
<dbReference type="SUPFAM" id="SSF57850">
    <property type="entry name" value="RING/U-box"/>
    <property type="match status" value="1"/>
</dbReference>
<dbReference type="EC" id="2.3.2.27" evidence="5"/>
<accession>A0A4W3HAG7</accession>
<reference evidence="18" key="2">
    <citation type="journal article" date="2007" name="PLoS Biol.">
        <title>Survey sequencing and comparative analysis of the elephant shark (Callorhinchus milii) genome.</title>
        <authorList>
            <person name="Venkatesh B."/>
            <person name="Kirkness E.F."/>
            <person name="Loh Y.H."/>
            <person name="Halpern A.L."/>
            <person name="Lee A.P."/>
            <person name="Johnson J."/>
            <person name="Dandona N."/>
            <person name="Viswanathan L.D."/>
            <person name="Tay A."/>
            <person name="Venter J.C."/>
            <person name="Strausberg R.L."/>
            <person name="Brenner S."/>
        </authorList>
    </citation>
    <scope>NUCLEOTIDE SEQUENCE [LARGE SCALE GENOMIC DNA]</scope>
</reference>
<feature type="domain" description="B box-type" evidence="16">
    <location>
        <begin position="88"/>
        <end position="129"/>
    </location>
</feature>
<evidence type="ECO:0000259" key="15">
    <source>
        <dbReference type="PROSITE" id="PS50089"/>
    </source>
</evidence>
<dbReference type="PRINTS" id="PR01406">
    <property type="entry name" value="BBOXZNFINGER"/>
</dbReference>
<comment type="catalytic activity">
    <reaction evidence="1">
        <text>S-ubiquitinyl-[E2 ubiquitin-conjugating enzyme]-L-cysteine + [acceptor protein]-L-lysine = [E2 ubiquitin-conjugating enzyme]-L-cysteine + N(6)-ubiquitinyl-[acceptor protein]-L-lysine.</text>
        <dbReference type="EC" id="2.3.2.27"/>
    </reaction>
</comment>
<reference evidence="17" key="4">
    <citation type="submission" date="2025-08" db="UniProtKB">
        <authorList>
            <consortium name="Ensembl"/>
        </authorList>
    </citation>
    <scope>IDENTIFICATION</scope>
</reference>
<dbReference type="PROSITE" id="PS50089">
    <property type="entry name" value="ZF_RING_2"/>
    <property type="match status" value="1"/>
</dbReference>
<keyword evidence="9 13" id="KW-0863">Zinc-finger</keyword>
<evidence type="ECO:0000256" key="9">
    <source>
        <dbReference type="ARBA" id="ARBA00022771"/>
    </source>
</evidence>
<comment type="subcellular location">
    <subcellularLocation>
        <location evidence="2">Cytoplasm</location>
    </subcellularLocation>
</comment>
<keyword evidence="10" id="KW-0833">Ubl conjugation pathway</keyword>
<dbReference type="Ensembl" id="ENSCMIT00000014191.1">
    <property type="protein sequence ID" value="ENSCMIP00000013888.1"/>
    <property type="gene ID" value="ENSCMIG00000006932.1"/>
</dbReference>
<dbReference type="SMART" id="SM00336">
    <property type="entry name" value="BBOX"/>
    <property type="match status" value="1"/>
</dbReference>
<evidence type="ECO:0000313" key="17">
    <source>
        <dbReference type="Ensembl" id="ENSCMIP00000013888.1"/>
    </source>
</evidence>
<dbReference type="OMA" id="QCFEDSH"/>
<dbReference type="AlphaFoldDB" id="A0A4W3HAG7"/>
<dbReference type="Pfam" id="PF00643">
    <property type="entry name" value="zf-B_box"/>
    <property type="match status" value="1"/>
</dbReference>
<dbReference type="PANTHER" id="PTHR24103">
    <property type="entry name" value="E3 UBIQUITIN-PROTEIN LIGASE TRIM"/>
    <property type="match status" value="1"/>
</dbReference>
<evidence type="ECO:0000256" key="14">
    <source>
        <dbReference type="SAM" id="Coils"/>
    </source>
</evidence>
<dbReference type="InterPro" id="IPR050143">
    <property type="entry name" value="TRIM/RBCC"/>
</dbReference>
<evidence type="ECO:0000256" key="10">
    <source>
        <dbReference type="ARBA" id="ARBA00022786"/>
    </source>
</evidence>
<dbReference type="InterPro" id="IPR017907">
    <property type="entry name" value="Znf_RING_CS"/>
</dbReference>
<dbReference type="PROSITE" id="PS00518">
    <property type="entry name" value="ZF_RING_1"/>
    <property type="match status" value="1"/>
</dbReference>
<dbReference type="InterPro" id="IPR000315">
    <property type="entry name" value="Znf_B-box"/>
</dbReference>
<evidence type="ECO:0000313" key="18">
    <source>
        <dbReference type="Proteomes" id="UP000314986"/>
    </source>
</evidence>
<evidence type="ECO:0000256" key="8">
    <source>
        <dbReference type="ARBA" id="ARBA00022723"/>
    </source>
</evidence>
<comment type="similarity">
    <text evidence="4">Belongs to the TRIM/RBCC family.</text>
</comment>
<dbReference type="Gene3D" id="3.30.160.60">
    <property type="entry name" value="Classic Zinc Finger"/>
    <property type="match status" value="1"/>
</dbReference>
<dbReference type="InterPro" id="IPR001841">
    <property type="entry name" value="Znf_RING"/>
</dbReference>
<protein>
    <recommendedName>
        <fullName evidence="5">RING-type E3 ubiquitin transferase</fullName>
        <ecNumber evidence="5">2.3.2.27</ecNumber>
    </recommendedName>
</protein>
<comment type="pathway">
    <text evidence="3">Protein modification; protein ubiquitination.</text>
</comment>
<evidence type="ECO:0000256" key="6">
    <source>
        <dbReference type="ARBA" id="ARBA00022490"/>
    </source>
</evidence>
<organism evidence="17 18">
    <name type="scientific">Callorhinchus milii</name>
    <name type="common">Ghost shark</name>
    <dbReference type="NCBI Taxonomy" id="7868"/>
    <lineage>
        <taxon>Eukaryota</taxon>
        <taxon>Metazoa</taxon>
        <taxon>Chordata</taxon>
        <taxon>Craniata</taxon>
        <taxon>Vertebrata</taxon>
        <taxon>Chondrichthyes</taxon>
        <taxon>Holocephali</taxon>
        <taxon>Chimaeriformes</taxon>
        <taxon>Callorhinchidae</taxon>
        <taxon>Callorhinchus</taxon>
    </lineage>
</organism>
<dbReference type="GeneTree" id="ENSGT01030000234583"/>
<keyword evidence="11" id="KW-0862">Zinc</keyword>
<reference evidence="17" key="5">
    <citation type="submission" date="2025-09" db="UniProtKB">
        <authorList>
            <consortium name="Ensembl"/>
        </authorList>
    </citation>
    <scope>IDENTIFICATION</scope>
</reference>
<evidence type="ECO:0000256" key="7">
    <source>
        <dbReference type="ARBA" id="ARBA00022679"/>
    </source>
</evidence>
<dbReference type="GO" id="GO:0005737">
    <property type="term" value="C:cytoplasm"/>
    <property type="evidence" value="ECO:0007669"/>
    <property type="project" value="UniProtKB-SubCell"/>
</dbReference>
<evidence type="ECO:0000256" key="13">
    <source>
        <dbReference type="PROSITE-ProRule" id="PRU00024"/>
    </source>
</evidence>
<evidence type="ECO:0000259" key="16">
    <source>
        <dbReference type="PROSITE" id="PS50119"/>
    </source>
</evidence>
<dbReference type="SMART" id="SM00184">
    <property type="entry name" value="RING"/>
    <property type="match status" value="1"/>
</dbReference>
<dbReference type="InterPro" id="IPR020457">
    <property type="entry name" value="Znf_B-box_chordata"/>
</dbReference>
<evidence type="ECO:0000256" key="2">
    <source>
        <dbReference type="ARBA" id="ARBA00004496"/>
    </source>
</evidence>
<keyword evidence="18" id="KW-1185">Reference proteome</keyword>
<feature type="domain" description="RING-type" evidence="15">
    <location>
        <begin position="16"/>
        <end position="56"/>
    </location>
</feature>
<evidence type="ECO:0000256" key="12">
    <source>
        <dbReference type="ARBA" id="ARBA00023054"/>
    </source>
</evidence>
<evidence type="ECO:0000256" key="11">
    <source>
        <dbReference type="ARBA" id="ARBA00022833"/>
    </source>
</evidence>
<dbReference type="Gene3D" id="3.30.40.10">
    <property type="entry name" value="Zinc/RING finger domain, C3HC4 (zinc finger)"/>
    <property type="match status" value="1"/>
</dbReference>